<comment type="caution">
    <text evidence="3">The sequence shown here is derived from an EMBL/GenBank/DDBJ whole genome shotgun (WGS) entry which is preliminary data.</text>
</comment>
<dbReference type="InterPro" id="IPR029472">
    <property type="entry name" value="Copia-like_N"/>
</dbReference>
<reference evidence="3 4" key="1">
    <citation type="journal article" date="2023" name="BMC Biotechnol.">
        <title>Vitis rotundifolia cv Carlos genome sequencing.</title>
        <authorList>
            <person name="Huff M."/>
            <person name="Hulse-Kemp A."/>
            <person name="Scheffler B."/>
            <person name="Youngblood R."/>
            <person name="Simpson S."/>
            <person name="Babiker E."/>
            <person name="Staton M."/>
        </authorList>
    </citation>
    <scope>NUCLEOTIDE SEQUENCE [LARGE SCALE GENOMIC DNA]</scope>
    <source>
        <tissue evidence="3">Leaf</tissue>
    </source>
</reference>
<proteinExistence type="predicted"/>
<dbReference type="EMBL" id="JARBHA010000019">
    <property type="protein sequence ID" value="KAJ9672999.1"/>
    <property type="molecule type" value="Genomic_DNA"/>
</dbReference>
<feature type="domain" description="Retrotransposon Copia-like N-terminal" evidence="2">
    <location>
        <begin position="40"/>
        <end position="83"/>
    </location>
</feature>
<sequence>MARRGSTTSSSNRFGTLDSTHSDQSQMDDYESPYFLDNGDHPTVSLVSHHLTGGNYNTWNRVMSMALNAKNKLGFVDGIISCPCATDLLFGTWSLCNSMVISWILNVVSKEIADNLLYIDTIVEVWRDLHDRFH</sequence>
<dbReference type="AlphaFoldDB" id="A0AA39D6Z9"/>
<feature type="region of interest" description="Disordered" evidence="1">
    <location>
        <begin position="1"/>
        <end position="26"/>
    </location>
</feature>
<dbReference type="Proteomes" id="UP001168098">
    <property type="component" value="Unassembled WGS sequence"/>
</dbReference>
<name>A0AA39D6Z9_VITRO</name>
<gene>
    <name evidence="3" type="ORF">PVL29_026323</name>
</gene>
<dbReference type="PANTHER" id="PTHR37610:SF97">
    <property type="entry name" value="RETROTRANSPOSON GAG DOMAIN-CONTAINING PROTEIN"/>
    <property type="match status" value="1"/>
</dbReference>
<keyword evidence="4" id="KW-1185">Reference proteome</keyword>
<protein>
    <recommendedName>
        <fullName evidence="2">Retrotransposon Copia-like N-terminal domain-containing protein</fullName>
    </recommendedName>
</protein>
<evidence type="ECO:0000256" key="1">
    <source>
        <dbReference type="SAM" id="MobiDB-lite"/>
    </source>
</evidence>
<evidence type="ECO:0000313" key="4">
    <source>
        <dbReference type="Proteomes" id="UP001168098"/>
    </source>
</evidence>
<evidence type="ECO:0000313" key="3">
    <source>
        <dbReference type="EMBL" id="KAJ9672999.1"/>
    </source>
</evidence>
<feature type="compositionally biased region" description="Polar residues" evidence="1">
    <location>
        <begin position="1"/>
        <end position="25"/>
    </location>
</feature>
<dbReference type="PANTHER" id="PTHR37610">
    <property type="entry name" value="CCHC-TYPE DOMAIN-CONTAINING PROTEIN"/>
    <property type="match status" value="1"/>
</dbReference>
<accession>A0AA39D6Z9</accession>
<evidence type="ECO:0000259" key="2">
    <source>
        <dbReference type="Pfam" id="PF14244"/>
    </source>
</evidence>
<dbReference type="Pfam" id="PF14244">
    <property type="entry name" value="Retrotran_gag_3"/>
    <property type="match status" value="1"/>
</dbReference>
<organism evidence="3 4">
    <name type="scientific">Vitis rotundifolia</name>
    <name type="common">Muscadine grape</name>
    <dbReference type="NCBI Taxonomy" id="103349"/>
    <lineage>
        <taxon>Eukaryota</taxon>
        <taxon>Viridiplantae</taxon>
        <taxon>Streptophyta</taxon>
        <taxon>Embryophyta</taxon>
        <taxon>Tracheophyta</taxon>
        <taxon>Spermatophyta</taxon>
        <taxon>Magnoliopsida</taxon>
        <taxon>eudicotyledons</taxon>
        <taxon>Gunneridae</taxon>
        <taxon>Pentapetalae</taxon>
        <taxon>rosids</taxon>
        <taxon>Vitales</taxon>
        <taxon>Vitaceae</taxon>
        <taxon>Viteae</taxon>
        <taxon>Vitis</taxon>
    </lineage>
</organism>